<feature type="transmembrane region" description="Helical" evidence="16">
    <location>
        <begin position="599"/>
        <end position="617"/>
    </location>
</feature>
<feature type="chain" id="PRO_5002311477" description="Glutamate receptor" evidence="17">
    <location>
        <begin position="21"/>
        <end position="951"/>
    </location>
</feature>
<dbReference type="Gene3D" id="3.40.50.2300">
    <property type="match status" value="2"/>
</dbReference>
<evidence type="ECO:0000256" key="7">
    <source>
        <dbReference type="ARBA" id="ARBA00023065"/>
    </source>
</evidence>
<dbReference type="FunFam" id="3.40.190.10:FF:000054">
    <property type="entry name" value="Glutamate receptor"/>
    <property type="match status" value="1"/>
</dbReference>
<feature type="domain" description="Ionotropic glutamate receptor C-terminal" evidence="18">
    <location>
        <begin position="446"/>
        <end position="789"/>
    </location>
</feature>
<feature type="transmembrane region" description="Helical" evidence="16">
    <location>
        <begin position="629"/>
        <end position="648"/>
    </location>
</feature>
<keyword evidence="6 16" id="KW-1133">Transmembrane helix</keyword>
<dbReference type="CDD" id="cd13686">
    <property type="entry name" value="GluR_Plant"/>
    <property type="match status" value="1"/>
</dbReference>
<feature type="compositionally biased region" description="Low complexity" evidence="15">
    <location>
        <begin position="909"/>
        <end position="927"/>
    </location>
</feature>
<dbReference type="PRINTS" id="PR00248">
    <property type="entry name" value="GPCRMGR"/>
</dbReference>
<name>A0A0D6QTM3_ARACU</name>
<evidence type="ECO:0000256" key="5">
    <source>
        <dbReference type="ARBA" id="ARBA00022729"/>
    </source>
</evidence>
<dbReference type="AlphaFoldDB" id="A0A0D6QTM3"/>
<dbReference type="InterPro" id="IPR028082">
    <property type="entry name" value="Peripla_BP_I"/>
</dbReference>
<dbReference type="SUPFAM" id="SSF53850">
    <property type="entry name" value="Periplasmic binding protein-like II"/>
    <property type="match status" value="1"/>
</dbReference>
<evidence type="ECO:0000256" key="3">
    <source>
        <dbReference type="ARBA" id="ARBA00022448"/>
    </source>
</evidence>
<protein>
    <recommendedName>
        <fullName evidence="13">Glutamate receptor</fullName>
    </recommendedName>
</protein>
<accession>A0A0D6QTM3</accession>
<dbReference type="PIRSF" id="PIRSF037090">
    <property type="entry name" value="Iontro_Glu-like_rcpt_pln"/>
    <property type="match status" value="1"/>
</dbReference>
<dbReference type="EMBL" id="GCKF01047100">
    <property type="protein sequence ID" value="JAG93348.1"/>
    <property type="molecule type" value="Transcribed_RNA"/>
</dbReference>
<dbReference type="PANTHER" id="PTHR18966">
    <property type="entry name" value="IONOTROPIC GLUTAMATE RECEPTOR"/>
    <property type="match status" value="1"/>
</dbReference>
<evidence type="ECO:0000256" key="2">
    <source>
        <dbReference type="ARBA" id="ARBA00008685"/>
    </source>
</evidence>
<evidence type="ECO:0000256" key="12">
    <source>
        <dbReference type="ARBA" id="ARBA00023303"/>
    </source>
</evidence>
<dbReference type="InterPro" id="IPR017103">
    <property type="entry name" value="Iontropic_Glu_rcpt_pln"/>
</dbReference>
<dbReference type="Pfam" id="PF01094">
    <property type="entry name" value="ANF_receptor"/>
    <property type="match status" value="1"/>
</dbReference>
<dbReference type="GO" id="GO:0015276">
    <property type="term" value="F:ligand-gated monoatomic ion channel activity"/>
    <property type="evidence" value="ECO:0007669"/>
    <property type="project" value="InterPro"/>
</dbReference>
<evidence type="ECO:0000256" key="4">
    <source>
        <dbReference type="ARBA" id="ARBA00022692"/>
    </source>
</evidence>
<dbReference type="Gene3D" id="1.10.287.70">
    <property type="match status" value="1"/>
</dbReference>
<dbReference type="Gene3D" id="3.40.190.10">
    <property type="entry name" value="Periplasmic binding protein-like II"/>
    <property type="match status" value="2"/>
</dbReference>
<proteinExistence type="inferred from homology"/>
<dbReference type="GO" id="GO:0016020">
    <property type="term" value="C:membrane"/>
    <property type="evidence" value="ECO:0007669"/>
    <property type="project" value="UniProtKB-SubCell"/>
</dbReference>
<evidence type="ECO:0000256" key="10">
    <source>
        <dbReference type="ARBA" id="ARBA00023180"/>
    </source>
</evidence>
<feature type="transmembrane region" description="Helical" evidence="16">
    <location>
        <begin position="567"/>
        <end position="587"/>
    </location>
</feature>
<evidence type="ECO:0000256" key="1">
    <source>
        <dbReference type="ARBA" id="ARBA00004141"/>
    </source>
</evidence>
<dbReference type="FunFam" id="3.40.50.2300:FF:000081">
    <property type="entry name" value="Glutamate receptor"/>
    <property type="match status" value="1"/>
</dbReference>
<dbReference type="Pfam" id="PF00060">
    <property type="entry name" value="Lig_chan"/>
    <property type="match status" value="1"/>
</dbReference>
<feature type="signal peptide" evidence="17">
    <location>
        <begin position="1"/>
        <end position="20"/>
    </location>
</feature>
<dbReference type="SMART" id="SM00079">
    <property type="entry name" value="PBPe"/>
    <property type="match status" value="1"/>
</dbReference>
<keyword evidence="4 16" id="KW-0812">Transmembrane</keyword>
<comment type="similarity">
    <text evidence="2 13">Belongs to the glutamate-gated ion channel (TC 1.A.10.1) family.</text>
</comment>
<comment type="subcellular location">
    <subcellularLocation>
        <location evidence="1">Membrane</location>
        <topology evidence="1">Multi-pass membrane protein</topology>
    </subcellularLocation>
</comment>
<evidence type="ECO:0000256" key="6">
    <source>
        <dbReference type="ARBA" id="ARBA00022989"/>
    </source>
</evidence>
<keyword evidence="11 13" id="KW-1071">Ligand-gated ion channel</keyword>
<evidence type="ECO:0000259" key="18">
    <source>
        <dbReference type="SMART" id="SM00079"/>
    </source>
</evidence>
<feature type="transmembrane region" description="Helical" evidence="16">
    <location>
        <begin position="810"/>
        <end position="829"/>
    </location>
</feature>
<keyword evidence="3 13" id="KW-0813">Transport</keyword>
<keyword evidence="12 13" id="KW-0407">Ion channel</keyword>
<dbReference type="InterPro" id="IPR001828">
    <property type="entry name" value="ANF_lig-bd_rcpt"/>
</dbReference>
<keyword evidence="10" id="KW-0325">Glycoprotein</keyword>
<evidence type="ECO:0000256" key="17">
    <source>
        <dbReference type="SAM" id="SignalP"/>
    </source>
</evidence>
<reference evidence="19" key="1">
    <citation type="submission" date="2015-03" db="EMBL/GenBank/DDBJ databases">
        <title>A transcriptome of Araucaria cunninghamii, an australian fine timber species.</title>
        <authorList>
            <person name="Jing Yi C.J.Y."/>
            <person name="Yin San L.Y.S."/>
            <person name="Abdul Karim S.S."/>
            <person name="Wan Azmi N.N."/>
            <person name="Hercus R.R."/>
            <person name="Croft L.L."/>
        </authorList>
    </citation>
    <scope>NUCLEOTIDE SEQUENCE</scope>
    <source>
        <strain evidence="19">MI0301</strain>
        <tissue evidence="19">Leaf</tissue>
    </source>
</reference>
<feature type="disulfide bond" evidence="14">
    <location>
        <begin position="738"/>
        <end position="792"/>
    </location>
</feature>
<dbReference type="CDD" id="cd19990">
    <property type="entry name" value="PBP1_GABAb_receptor_plant"/>
    <property type="match status" value="1"/>
</dbReference>
<dbReference type="SUPFAM" id="SSF53822">
    <property type="entry name" value="Periplasmic binding protein-like I"/>
    <property type="match status" value="1"/>
</dbReference>
<evidence type="ECO:0000256" key="16">
    <source>
        <dbReference type="SAM" id="Phobius"/>
    </source>
</evidence>
<comment type="function">
    <text evidence="13">Glutamate-gated receptor that probably acts as non-selective cation channel.</text>
</comment>
<dbReference type="InterPro" id="IPR015683">
    <property type="entry name" value="Ionotropic_Glu_rcpt"/>
</dbReference>
<keyword evidence="9 13" id="KW-0675">Receptor</keyword>
<sequence>MGFPKLNIIISIFILPSCYGATVFAAAEQENVTEIDIGVIVGNEIQTALELAAEDVNRLLASSQLRLLLHFQDSNGDPIQAASAGVELLQRGIVAMIGPQTSQETGFVAQLCDHAQVPMVSFSATDPLLSSHRCPFFIRLPHSDAVQMRAIAELVKQYGWRKVVAVYADNDYGSGALSSLSESLQAVGSEIAYKSAIPTDANRVFITGELYKLMTMQPRVFVVHMTPELGKGLFSVACEIGMMADEYVWIITDGISTALDAFDASALRSMRGVLGTRSYIPRSAELDNFDSRWKQRLGTQNPGKPGKLSIYTYYAYDAVSMIGSALQKWDNRVFSFSKSPSNGTTELKDVKIFRQGDRLMHLLSQTDFRGLSGHLRVEGGEIAGARYEILNVVGESGYHKVGLWTKGDAGISEDAGNLSRLESVTWPGGSRTVPKGWATPVNRQNVLRIAVPIKRVFNQFVETTPSGKETVVSGGFVIDVFNEVVKRLPYALPYKFIPYRNIKIDDLVLKVFTKEFDAAVGDVSILANRSNYVDFTQPFSESGLVMVVPIKKADSSNAWAFLRPFTLSMWIATFAFFLFTGVVVWVLEHKRNKTFRGNLRNQVLTCIWFSFSTLFFVQRERIVSSLARGVVIVWLFVVLILTSSYTASLTSILTVKQMEPAIADVQSLIGSRAPVGYQKGSFVGRYLQEQLGIHPSQLHDYSSPEDYATALSKGPKNGGVAAIFDEIPYIRVFVSTHCGYTTIGPTYRTGGFGFVFPKGSSFVSDVSKAVLDLSESSEMQRIQNKWFNMTACTKAGAQVDSDRLSMESFWGLYLITGTASIVALLLFVGRQVYGYTRHSSVPSNSSITTHVKSFVNYMDRREPSSPRRKIFRTGQYSNSNYNIGNYNPNDAPEFRTSMEEREMSMRTISTSSASFSQGGCSSGTSSSRRPWVYRSRDVDYIAEEDAQYEGP</sequence>
<dbReference type="InterPro" id="IPR001320">
    <property type="entry name" value="Iontro_rcpt_C"/>
</dbReference>
<evidence type="ECO:0000256" key="9">
    <source>
        <dbReference type="ARBA" id="ARBA00023170"/>
    </source>
</evidence>
<evidence type="ECO:0000256" key="14">
    <source>
        <dbReference type="PIRSR" id="PIRSR037090-50"/>
    </source>
</evidence>
<feature type="region of interest" description="Disordered" evidence="15">
    <location>
        <begin position="907"/>
        <end position="929"/>
    </location>
</feature>
<keyword evidence="8 13" id="KW-0472">Membrane</keyword>
<keyword evidence="7 13" id="KW-0406">Ion transport</keyword>
<organism evidence="19">
    <name type="scientific">Araucaria cunninghamii</name>
    <name type="common">Hoop pine</name>
    <name type="synonym">Moreton Bay pine</name>
    <dbReference type="NCBI Taxonomy" id="56994"/>
    <lineage>
        <taxon>Eukaryota</taxon>
        <taxon>Viridiplantae</taxon>
        <taxon>Streptophyta</taxon>
        <taxon>Embryophyta</taxon>
        <taxon>Tracheophyta</taxon>
        <taxon>Spermatophyta</taxon>
        <taxon>Pinopsida</taxon>
        <taxon>Pinidae</taxon>
        <taxon>Conifers II</taxon>
        <taxon>Araucariales</taxon>
        <taxon>Araucariaceae</taxon>
        <taxon>Araucaria</taxon>
    </lineage>
</organism>
<evidence type="ECO:0000256" key="8">
    <source>
        <dbReference type="ARBA" id="ARBA00023136"/>
    </source>
</evidence>
<evidence type="ECO:0000256" key="11">
    <source>
        <dbReference type="ARBA" id="ARBA00023286"/>
    </source>
</evidence>
<dbReference type="FunFam" id="1.10.287.70:FF:000037">
    <property type="entry name" value="Glutamate receptor"/>
    <property type="match status" value="1"/>
</dbReference>
<dbReference type="InterPro" id="IPR000337">
    <property type="entry name" value="GPCR_3"/>
</dbReference>
<evidence type="ECO:0000256" key="15">
    <source>
        <dbReference type="SAM" id="MobiDB-lite"/>
    </source>
</evidence>
<evidence type="ECO:0000256" key="13">
    <source>
        <dbReference type="PIRNR" id="PIRNR037090"/>
    </source>
</evidence>
<keyword evidence="5 17" id="KW-0732">Signal</keyword>
<keyword evidence="14" id="KW-1015">Disulfide bond</keyword>
<evidence type="ECO:0000313" key="19">
    <source>
        <dbReference type="EMBL" id="JAG93348.1"/>
    </source>
</evidence>
<dbReference type="GO" id="GO:0004930">
    <property type="term" value="F:G protein-coupled receptor activity"/>
    <property type="evidence" value="ECO:0007669"/>
    <property type="project" value="InterPro"/>
</dbReference>
<dbReference type="InterPro" id="IPR044440">
    <property type="entry name" value="GABAb_receptor_plant_PBP1"/>
</dbReference>